<feature type="non-terminal residue" evidence="4">
    <location>
        <position position="1"/>
    </location>
</feature>
<comment type="caution">
    <text evidence="4">The sequence shown here is derived from an EMBL/GenBank/DDBJ whole genome shotgun (WGS) entry which is preliminary data.</text>
</comment>
<feature type="domain" description="DNA-directed DNA polymerase family A palm" evidence="3">
    <location>
        <begin position="261"/>
        <end position="445"/>
    </location>
</feature>
<dbReference type="InterPro" id="IPR002298">
    <property type="entry name" value="DNA_polymerase_A"/>
</dbReference>
<keyword evidence="1" id="KW-0235">DNA replication</keyword>
<reference evidence="4" key="1">
    <citation type="journal article" date="2015" name="Nature">
        <title>Complex archaea that bridge the gap between prokaryotes and eukaryotes.</title>
        <authorList>
            <person name="Spang A."/>
            <person name="Saw J.H."/>
            <person name="Jorgensen S.L."/>
            <person name="Zaremba-Niedzwiedzka K."/>
            <person name="Martijn J."/>
            <person name="Lind A.E."/>
            <person name="van Eijk R."/>
            <person name="Schleper C."/>
            <person name="Guy L."/>
            <person name="Ettema T.J."/>
        </authorList>
    </citation>
    <scope>NUCLEOTIDE SEQUENCE</scope>
</reference>
<evidence type="ECO:0000256" key="2">
    <source>
        <dbReference type="SAM" id="MobiDB-lite"/>
    </source>
</evidence>
<accession>A0A0F9C0Y3</accession>
<dbReference type="GO" id="GO:0006261">
    <property type="term" value="P:DNA-templated DNA replication"/>
    <property type="evidence" value="ECO:0007669"/>
    <property type="project" value="InterPro"/>
</dbReference>
<evidence type="ECO:0000259" key="3">
    <source>
        <dbReference type="SMART" id="SM00482"/>
    </source>
</evidence>
<gene>
    <name evidence="4" type="ORF">LCGC14_2665050</name>
</gene>
<dbReference type="PRINTS" id="PR00868">
    <property type="entry name" value="DNAPOLI"/>
</dbReference>
<name>A0A0F9C0Y3_9ZZZZ</name>
<proteinExistence type="predicted"/>
<dbReference type="SUPFAM" id="SSF56672">
    <property type="entry name" value="DNA/RNA polymerases"/>
    <property type="match status" value="1"/>
</dbReference>
<dbReference type="InterPro" id="IPR036397">
    <property type="entry name" value="RNaseH_sf"/>
</dbReference>
<dbReference type="EMBL" id="LAZR01046580">
    <property type="protein sequence ID" value="KKK96209.1"/>
    <property type="molecule type" value="Genomic_DNA"/>
</dbReference>
<dbReference type="GO" id="GO:0006302">
    <property type="term" value="P:double-strand break repair"/>
    <property type="evidence" value="ECO:0007669"/>
    <property type="project" value="TreeGrafter"/>
</dbReference>
<dbReference type="GO" id="GO:0003887">
    <property type="term" value="F:DNA-directed DNA polymerase activity"/>
    <property type="evidence" value="ECO:0007669"/>
    <property type="project" value="InterPro"/>
</dbReference>
<feature type="region of interest" description="Disordered" evidence="2">
    <location>
        <begin position="159"/>
        <end position="178"/>
    </location>
</feature>
<dbReference type="PANTHER" id="PTHR10133">
    <property type="entry name" value="DNA POLYMERASE I"/>
    <property type="match status" value="1"/>
</dbReference>
<dbReference type="InterPro" id="IPR001098">
    <property type="entry name" value="DNA-dir_DNA_pol_A_palm_dom"/>
</dbReference>
<dbReference type="GO" id="GO:0003677">
    <property type="term" value="F:DNA binding"/>
    <property type="evidence" value="ECO:0007669"/>
    <property type="project" value="InterPro"/>
</dbReference>
<sequence>LNARWTDIPYYEAAVKDLKSRMWEVKDKDLWVYGATDTDVTQRVLPQLVEGLEEEGSDWIYKNISIPLVRAAVEMEKRGALIDIDYFGRLCAYYKKEVEGKKSEVNKVLGRELDKPTYYLTLQKLLFEELGLPLTNASTPSSYKGGKVSERCKNCKKTAPCSPKHAATGGDELEELSERSPHPILPPLIALKSVEKMKSTYLDGSDGTGGFKRHIRKDNRIHARWQAGGAETGRFTCEAPNMMNPPKGIKIDNDEYDIHTKDAIRSMFVAPEGYSVGNIDWAQMEVWVLAYETQDPTLLELLNSGKDVHTYTSRKLCSLGLSSAFPASAAAPDLSEDEWREKYDSVRDRSKTFTFGIMYQLTEQGAADRLGCSLEESGRLFQAFMGDVFPTLREYFATVREKILRDFGVQNKFGRWRHFPEVPVLLGLGREYQTHLEGVIRQGIN</sequence>
<dbReference type="SMART" id="SM00482">
    <property type="entry name" value="POLAc"/>
    <property type="match status" value="1"/>
</dbReference>
<dbReference type="Gene3D" id="3.30.70.370">
    <property type="match status" value="1"/>
</dbReference>
<evidence type="ECO:0000313" key="4">
    <source>
        <dbReference type="EMBL" id="KKK96209.1"/>
    </source>
</evidence>
<dbReference type="InterPro" id="IPR043502">
    <property type="entry name" value="DNA/RNA_pol_sf"/>
</dbReference>
<dbReference type="Pfam" id="PF00476">
    <property type="entry name" value="DNA_pol_A"/>
    <property type="match status" value="1"/>
</dbReference>
<dbReference type="AlphaFoldDB" id="A0A0F9C0Y3"/>
<evidence type="ECO:0000256" key="1">
    <source>
        <dbReference type="ARBA" id="ARBA00022705"/>
    </source>
</evidence>
<dbReference type="Gene3D" id="1.10.150.20">
    <property type="entry name" value="5' to 3' exonuclease, C-terminal subdomain"/>
    <property type="match status" value="1"/>
</dbReference>
<dbReference type="Gene3D" id="1.20.1060.10">
    <property type="entry name" value="Taq DNA Polymerase, Chain T, domain 4"/>
    <property type="match status" value="1"/>
</dbReference>
<dbReference type="PANTHER" id="PTHR10133:SF27">
    <property type="entry name" value="DNA POLYMERASE NU"/>
    <property type="match status" value="1"/>
</dbReference>
<organism evidence="4">
    <name type="scientific">marine sediment metagenome</name>
    <dbReference type="NCBI Taxonomy" id="412755"/>
    <lineage>
        <taxon>unclassified sequences</taxon>
        <taxon>metagenomes</taxon>
        <taxon>ecological metagenomes</taxon>
    </lineage>
</organism>
<feature type="non-terminal residue" evidence="4">
    <location>
        <position position="445"/>
    </location>
</feature>
<protein>
    <recommendedName>
        <fullName evidence="3">DNA-directed DNA polymerase family A palm domain-containing protein</fullName>
    </recommendedName>
</protein>
<dbReference type="Gene3D" id="3.30.420.10">
    <property type="entry name" value="Ribonuclease H-like superfamily/Ribonuclease H"/>
    <property type="match status" value="1"/>
</dbReference>